<dbReference type="InterPro" id="IPR052894">
    <property type="entry name" value="AsmA-related"/>
</dbReference>
<dbReference type="PANTHER" id="PTHR30441:SF4">
    <property type="entry name" value="PROTEIN ASMA"/>
    <property type="match status" value="1"/>
</dbReference>
<dbReference type="InterPro" id="IPR007844">
    <property type="entry name" value="AsmA"/>
</dbReference>
<keyword evidence="2" id="KW-1133">Transmembrane helix</keyword>
<gene>
    <name evidence="4" type="ORF">B7H23_09575</name>
</gene>
<evidence type="ECO:0000256" key="2">
    <source>
        <dbReference type="SAM" id="Phobius"/>
    </source>
</evidence>
<organism evidence="4 5">
    <name type="scientific">Notoacmeibacter marinus</name>
    <dbReference type="NCBI Taxonomy" id="1876515"/>
    <lineage>
        <taxon>Bacteria</taxon>
        <taxon>Pseudomonadati</taxon>
        <taxon>Pseudomonadota</taxon>
        <taxon>Alphaproteobacteria</taxon>
        <taxon>Hyphomicrobiales</taxon>
        <taxon>Notoacmeibacteraceae</taxon>
        <taxon>Notoacmeibacter</taxon>
    </lineage>
</organism>
<feature type="compositionally biased region" description="Basic and acidic residues" evidence="1">
    <location>
        <begin position="1190"/>
        <end position="1262"/>
    </location>
</feature>
<evidence type="ECO:0000259" key="3">
    <source>
        <dbReference type="Pfam" id="PF05170"/>
    </source>
</evidence>
<evidence type="ECO:0000256" key="1">
    <source>
        <dbReference type="SAM" id="MobiDB-lite"/>
    </source>
</evidence>
<keyword evidence="5" id="KW-1185">Reference proteome</keyword>
<keyword evidence="2" id="KW-0472">Membrane</keyword>
<dbReference type="EMBL" id="NBYO01000002">
    <property type="protein sequence ID" value="OXT00375.1"/>
    <property type="molecule type" value="Genomic_DNA"/>
</dbReference>
<evidence type="ECO:0000313" key="5">
    <source>
        <dbReference type="Proteomes" id="UP000215405"/>
    </source>
</evidence>
<dbReference type="PANTHER" id="PTHR30441">
    <property type="entry name" value="DUF748 DOMAIN-CONTAINING PROTEIN"/>
    <property type="match status" value="1"/>
</dbReference>
<dbReference type="Proteomes" id="UP000215405">
    <property type="component" value="Unassembled WGS sequence"/>
</dbReference>
<dbReference type="GO" id="GO:0090313">
    <property type="term" value="P:regulation of protein targeting to membrane"/>
    <property type="evidence" value="ECO:0007669"/>
    <property type="project" value="TreeGrafter"/>
</dbReference>
<feature type="transmembrane region" description="Helical" evidence="2">
    <location>
        <begin position="12"/>
        <end position="39"/>
    </location>
</feature>
<evidence type="ECO:0000313" key="4">
    <source>
        <dbReference type="EMBL" id="OXT00375.1"/>
    </source>
</evidence>
<dbReference type="GO" id="GO:0005886">
    <property type="term" value="C:plasma membrane"/>
    <property type="evidence" value="ECO:0007669"/>
    <property type="project" value="TreeGrafter"/>
</dbReference>
<feature type="region of interest" description="Disordered" evidence="1">
    <location>
        <begin position="325"/>
        <end position="354"/>
    </location>
</feature>
<keyword evidence="2" id="KW-0812">Transmembrane</keyword>
<dbReference type="Pfam" id="PF05170">
    <property type="entry name" value="AsmA"/>
    <property type="match status" value="1"/>
</dbReference>
<feature type="region of interest" description="Disordered" evidence="1">
    <location>
        <begin position="1190"/>
        <end position="1289"/>
    </location>
</feature>
<accession>A0A231UWR3</accession>
<dbReference type="RefSeq" id="WP_094077202.1">
    <property type="nucleotide sequence ID" value="NZ_NBYO01000002.1"/>
</dbReference>
<comment type="caution">
    <text evidence="4">The sequence shown here is derived from an EMBL/GenBank/DDBJ whole genome shotgun (WGS) entry which is preliminary data.</text>
</comment>
<protein>
    <recommendedName>
        <fullName evidence="3">AsmA domain-containing protein</fullName>
    </recommendedName>
</protein>
<reference evidence="5" key="1">
    <citation type="journal article" date="2017" name="Int. J. Syst. Evol. Microbiol.">
        <title>Notoacmeibacter marinus gen. nov., sp. nov., isolated from the gut of a limpet and proposal of Notoacmeibacteraceae fam. nov. in the order Rhizobiales of the class Alphaproteobacteria.</title>
        <authorList>
            <person name="Huang Z."/>
            <person name="Guo F."/>
            <person name="Lai Q."/>
        </authorList>
    </citation>
    <scope>NUCLEOTIDE SEQUENCE [LARGE SCALE GENOMIC DNA]</scope>
    <source>
        <strain evidence="5">XMTR2A4</strain>
    </source>
</reference>
<sequence length="1289" mass="136776">MTGQRHGSSGRIILARLLVFIGGLLVLVLAAAAIVPPFIDWTDYRSRFEAQSSQLLGRPVSVDGQTAVRLLPFPSITFHDVTVADDEGEPIFVAETFSLDAELGPLLSGEFRIFDMRMDSPLLMLTAHRDGRIDWPFKLRIPDQLQQITVESLAIEDGAIFVTRGEGRPEVRIDDIDAQLSARSLGGPWQAEGQAVSEPFGSLAFTLSTGTGRADGSVGLSVRLKPAKYPASLAIDGALRADNGLPRLDGTFRLTAAQQDSEDDAPAAIRINGTLAATPNSLSSDKLRLETGAAETPYAATGSGAFDLGDTPKFTVRLKGDTVGGALSENRGDDDELRGTIGDGENRFGRTDPISPAEIRQQILTFFQALPAPLIDGRLDLRLPAIIDGATTIRDVVLEAEARDRQWLINKLAADLPGRTRLEAEGSLRTGDRPGFDGRVVLAVRQPGNFLSWLGVERHEALASLSAAGFETDLSLGPDSLRLSNLELAIGPSRLTGAVERTDEGNIAADLRTDGLGETAIDLFLGFIDEIRREGPVAALTLSLSGGPFVHSGLAADNGKVGLTAGGGSIDIAELRLDNFAGSQVEGTGRIENDDTGARRIALDLTALSEDFSGLSAALRRVPAFERLAALGNRRLRNAPSLGRNGRFVLSITGDPEAALTVDFNGETAAAELSGTAALQMDRAGLPLRSGSVSLRAEGLRPTVAALGLEVLPLDTAGRYAIDATLSEDGQVNVQLQGDDVVGQADLILRDDGVLAGGVSLQTSNILPVTQLLGWAAPTDAPSLAFGLESEVVRDGNAFDLASVTGNIGDTAYSGALTVDIGATPPNVAGRLKTDRLDLGPLFARLMGGELPPALQPPALAGGEGLTLGRAAEDGTEMREPSSVRFDDTDFALPQTLPFHGELSVESAELRLGRLAAQAARLTIEATDERLAFRDVRANRAGAPIGGSATFTRSGPSLLTDIEANISALKLTDHSGGYLDGAVDLSLQLTGGGRDPAGLVRSLSGSVTVTPVEEHVAVRGFATDILGQTLARADRVSIEQRDSNAPVDPTASIAPAVELARSLIGNGEAVELTIEPSVWTVASGVVRSPLLNWVVPGGSLSGTMTYQLALQQIDADLRLILEPLGETAMASLKPAIGIRLSGPPDAVEASIDTTLLEQYLTLRAVEREQARLEALEKRIAEEAARRKAEAEERRRQQEAEAKRRAEEEARLKAEEEARRKAEEEAARKRAAEEEARRRAAEEEAERLRQERQRLEEKARAASREPSSPALVPEDRLQLEGLVPDLLPDG</sequence>
<proteinExistence type="predicted"/>
<dbReference type="CDD" id="cd22265">
    <property type="entry name" value="UDM1_RNF168"/>
    <property type="match status" value="1"/>
</dbReference>
<feature type="domain" description="AsmA" evidence="3">
    <location>
        <begin position="14"/>
        <end position="140"/>
    </location>
</feature>
<name>A0A231UWR3_9HYPH</name>